<comment type="similarity">
    <text evidence="7">Belongs to the NhaA Na(+)/H(+) (TC 2.A.33) antiporter family.</text>
</comment>
<evidence type="ECO:0000256" key="5">
    <source>
        <dbReference type="ARBA" id="ARBA00022989"/>
    </source>
</evidence>
<dbReference type="InterPro" id="IPR023171">
    <property type="entry name" value="Na/H_antiporter_dom_sf"/>
</dbReference>
<feature type="transmembrane region" description="Helical" evidence="7">
    <location>
        <begin position="21"/>
        <end position="48"/>
    </location>
</feature>
<keyword evidence="7" id="KW-0739">Sodium transport</keyword>
<gene>
    <name evidence="7 9" type="primary">nhaA</name>
    <name evidence="10" type="ORF">RJG58_10095</name>
    <name evidence="11" type="ORF">RMP69_10095</name>
    <name evidence="8" type="ORF">RMQ65_08820</name>
    <name evidence="9" type="ORF">RMQ67_10095</name>
</gene>
<dbReference type="HAMAP" id="MF_01844">
    <property type="entry name" value="NhaA"/>
    <property type="match status" value="1"/>
</dbReference>
<dbReference type="AlphaFoldDB" id="A0AA96IHR6"/>
<evidence type="ECO:0000313" key="8">
    <source>
        <dbReference type="EMBL" id="WNL27388.1"/>
    </source>
</evidence>
<feature type="transmembrane region" description="Helical" evidence="7">
    <location>
        <begin position="385"/>
        <end position="405"/>
    </location>
</feature>
<dbReference type="EMBL" id="CP135131">
    <property type="protein sequence ID" value="WNP40058.1"/>
    <property type="molecule type" value="Genomic_DNA"/>
</dbReference>
<dbReference type="GO" id="GO:0015385">
    <property type="term" value="F:sodium:proton antiporter activity"/>
    <property type="evidence" value="ECO:0007669"/>
    <property type="project" value="UniProtKB-UniRule"/>
</dbReference>
<keyword evidence="7" id="KW-0050">Antiport</keyword>
<feature type="transmembrane region" description="Helical" evidence="7">
    <location>
        <begin position="171"/>
        <end position="192"/>
    </location>
</feature>
<feature type="transmembrane region" description="Helical" evidence="7">
    <location>
        <begin position="139"/>
        <end position="159"/>
    </location>
</feature>
<feature type="transmembrane region" description="Helical" evidence="7">
    <location>
        <begin position="223"/>
        <end position="252"/>
    </location>
</feature>
<dbReference type="GO" id="GO:0006885">
    <property type="term" value="P:regulation of pH"/>
    <property type="evidence" value="ECO:0007669"/>
    <property type="project" value="UniProtKB-UniRule"/>
</dbReference>
<keyword evidence="7" id="KW-0406">Ion transport</keyword>
<evidence type="ECO:0000313" key="9">
    <source>
        <dbReference type="EMBL" id="WNL31816.1"/>
    </source>
</evidence>
<proteinExistence type="inferred from homology"/>
<name>A0AA96IHR6_9BACT</name>
<keyword evidence="2 7" id="KW-1003">Cell membrane</keyword>
<dbReference type="EMBL" id="CP134853">
    <property type="protein sequence ID" value="WNL27388.1"/>
    <property type="molecule type" value="Genomic_DNA"/>
</dbReference>
<evidence type="ECO:0000256" key="6">
    <source>
        <dbReference type="ARBA" id="ARBA00023136"/>
    </source>
</evidence>
<keyword evidence="4 7" id="KW-0812">Transmembrane</keyword>
<feature type="transmembrane region" description="Helical" evidence="7">
    <location>
        <begin position="352"/>
        <end position="373"/>
    </location>
</feature>
<dbReference type="PANTHER" id="PTHR30341">
    <property type="entry name" value="SODIUM ION/PROTON ANTIPORTER NHAA-RELATED"/>
    <property type="match status" value="1"/>
</dbReference>
<dbReference type="EMBL" id="CP134855">
    <property type="protein sequence ID" value="WNL31816.1"/>
    <property type="molecule type" value="Genomic_DNA"/>
</dbReference>
<protein>
    <recommendedName>
        <fullName evidence="7">Na(+)/H(+) antiporter NhaA</fullName>
    </recommendedName>
    <alternativeName>
        <fullName evidence="7">Sodium/proton antiporter NhaA</fullName>
    </alternativeName>
</protein>
<keyword evidence="3" id="KW-0997">Cell inner membrane</keyword>
<comment type="function">
    <text evidence="7">Na(+)/H(+) antiporter that extrudes sodium in exchange for external protons.</text>
</comment>
<evidence type="ECO:0000313" key="11">
    <source>
        <dbReference type="EMBL" id="WNP40058.1"/>
    </source>
</evidence>
<evidence type="ECO:0000256" key="3">
    <source>
        <dbReference type="ARBA" id="ARBA00022519"/>
    </source>
</evidence>
<organism evidence="9">
    <name type="scientific">Arcobacter sp. AZ-2023</name>
    <dbReference type="NCBI Taxonomy" id="3074453"/>
    <lineage>
        <taxon>Bacteria</taxon>
        <taxon>Pseudomonadati</taxon>
        <taxon>Campylobacterota</taxon>
        <taxon>Epsilonproteobacteria</taxon>
        <taxon>Campylobacterales</taxon>
        <taxon>Arcobacteraceae</taxon>
        <taxon>Arcobacter</taxon>
    </lineage>
</organism>
<dbReference type="NCBIfam" id="NF007111">
    <property type="entry name" value="PRK09560.1"/>
    <property type="match status" value="1"/>
</dbReference>
<dbReference type="InterPro" id="IPR004670">
    <property type="entry name" value="NhaA"/>
</dbReference>
<feature type="transmembrane region" description="Helical" evidence="7">
    <location>
        <begin position="114"/>
        <end position="133"/>
    </location>
</feature>
<evidence type="ECO:0000256" key="7">
    <source>
        <dbReference type="HAMAP-Rule" id="MF_01844"/>
    </source>
</evidence>
<reference evidence="9" key="1">
    <citation type="submission" date="2023-09" db="EMBL/GenBank/DDBJ databases">
        <title>Arcobacter tbilisiensis sp. nov. isolated from chicken meat in Tbilisi, Georgia.</title>
        <authorList>
            <person name="Matthias R."/>
            <person name="Zautner A.E."/>
        </authorList>
    </citation>
    <scope>NUCLEOTIDE SEQUENCE</scope>
    <source>
        <strain evidence="10">LEO 101</strain>
        <strain evidence="8">LEO 49</strain>
        <strain evidence="11">LEO 50</strain>
        <strain evidence="9">LEO 53</strain>
    </source>
</reference>
<comment type="catalytic activity">
    <reaction evidence="7">
        <text>Na(+)(in) + 2 H(+)(out) = Na(+)(out) + 2 H(+)(in)</text>
        <dbReference type="Rhea" id="RHEA:29251"/>
        <dbReference type="ChEBI" id="CHEBI:15378"/>
        <dbReference type="ChEBI" id="CHEBI:29101"/>
    </reaction>
</comment>
<evidence type="ECO:0000256" key="4">
    <source>
        <dbReference type="ARBA" id="ARBA00022692"/>
    </source>
</evidence>
<sequence length="422" mass="46533">MAKILSASYLRKIVNIKNQYKFIRSFISTATLSGIQLFLVTVLAVYIANSMFAPQYFELLKTHFSFSFGTHTFSMSLQHWINDVLMALFFLVVGLEIKRDMLVGELSSPKKASFPIIAALGGMIIPAIIYLSVNQSHPTGFGIPMATDIAFALGILMLLGKRVSLSLKVFLVTLAVVDDLGAIVVVAIFYTSELHYDFLLYSVLTYFILMIFNYFNLVRVMPYLFIGIFLWIFIHSSGIHSTIAGILLAFVIPLKAKNTTVEEIEEHNSKSPLLRVEHALHNFSAFIIMPVFAFANAGVELDFASVIENKTIVLGVFLGLLIGKPIGILASTYLATKFKISEKPANVTWSEILAVGFLAGIGFTMSIFISVLAFDDPHIVSAVKIGIFASSISAAIIGVIFLLIVGKKETQKEFLEGLKNDK</sequence>
<accession>A0AA96IHR6</accession>
<keyword evidence="6 7" id="KW-0472">Membrane</keyword>
<feature type="transmembrane region" description="Helical" evidence="7">
    <location>
        <begin position="198"/>
        <end position="216"/>
    </location>
</feature>
<dbReference type="GO" id="GO:0005886">
    <property type="term" value="C:plasma membrane"/>
    <property type="evidence" value="ECO:0007669"/>
    <property type="project" value="UniProtKB-SubCell"/>
</dbReference>
<dbReference type="PANTHER" id="PTHR30341:SF0">
    <property type="entry name" value="NA(+)_H(+) ANTIPORTER NHAA"/>
    <property type="match status" value="1"/>
</dbReference>
<dbReference type="NCBIfam" id="TIGR00773">
    <property type="entry name" value="NhaA"/>
    <property type="match status" value="1"/>
</dbReference>
<dbReference type="Gene3D" id="1.20.1530.10">
    <property type="entry name" value="Na+/H+ antiporter like domain"/>
    <property type="match status" value="1"/>
</dbReference>
<keyword evidence="5 7" id="KW-1133">Transmembrane helix</keyword>
<comment type="subcellular location">
    <subcellularLocation>
        <location evidence="1">Cell inner membrane</location>
        <topology evidence="1">Multi-pass membrane protein</topology>
    </subcellularLocation>
    <subcellularLocation>
        <location evidence="7">Cell membrane</location>
        <topology evidence="7">Multi-pass membrane protein</topology>
    </subcellularLocation>
</comment>
<feature type="transmembrane region" description="Helical" evidence="7">
    <location>
        <begin position="279"/>
        <end position="299"/>
    </location>
</feature>
<dbReference type="EMBL" id="CP135130">
    <property type="protein sequence ID" value="WNP37966.1"/>
    <property type="molecule type" value="Genomic_DNA"/>
</dbReference>
<keyword evidence="7" id="KW-0915">Sodium</keyword>
<keyword evidence="7" id="KW-0813">Transport</keyword>
<dbReference type="Pfam" id="PF06965">
    <property type="entry name" value="Na_H_antiport_1"/>
    <property type="match status" value="1"/>
</dbReference>
<evidence type="ECO:0000313" key="10">
    <source>
        <dbReference type="EMBL" id="WNP37966.1"/>
    </source>
</evidence>
<evidence type="ECO:0000256" key="1">
    <source>
        <dbReference type="ARBA" id="ARBA00004429"/>
    </source>
</evidence>
<feature type="transmembrane region" description="Helical" evidence="7">
    <location>
        <begin position="311"/>
        <end position="332"/>
    </location>
</feature>
<evidence type="ECO:0000256" key="2">
    <source>
        <dbReference type="ARBA" id="ARBA00022475"/>
    </source>
</evidence>